<keyword evidence="3" id="KW-0472">Membrane</keyword>
<feature type="compositionally biased region" description="Pro residues" evidence="2">
    <location>
        <begin position="468"/>
        <end position="496"/>
    </location>
</feature>
<dbReference type="InterPro" id="IPR036439">
    <property type="entry name" value="Dockerin_dom_sf"/>
</dbReference>
<dbReference type="SUPFAM" id="SSF51445">
    <property type="entry name" value="(Trans)glycosidases"/>
    <property type="match status" value="1"/>
</dbReference>
<proteinExistence type="predicted"/>
<dbReference type="AlphaFoldDB" id="A0A0G0FN53"/>
<evidence type="ECO:0000313" key="4">
    <source>
        <dbReference type="EMBL" id="KKQ15130.1"/>
    </source>
</evidence>
<gene>
    <name evidence="4" type="ORF">US28_C0022G0002</name>
</gene>
<dbReference type="InterPro" id="IPR002105">
    <property type="entry name" value="Dockerin_1_rpt"/>
</dbReference>
<dbReference type="Gene3D" id="1.10.1330.10">
    <property type="entry name" value="Dockerin domain"/>
    <property type="match status" value="1"/>
</dbReference>
<dbReference type="Proteomes" id="UP000034448">
    <property type="component" value="Unassembled WGS sequence"/>
</dbReference>
<dbReference type="GO" id="GO:0000272">
    <property type="term" value="P:polysaccharide catabolic process"/>
    <property type="evidence" value="ECO:0007669"/>
    <property type="project" value="InterPro"/>
</dbReference>
<evidence type="ECO:0000256" key="1">
    <source>
        <dbReference type="ARBA" id="ARBA00016512"/>
    </source>
</evidence>
<dbReference type="Gene3D" id="2.160.20.10">
    <property type="entry name" value="Single-stranded right-handed beta-helix, Pectin lyase-like"/>
    <property type="match status" value="1"/>
</dbReference>
<organism evidence="4 5">
    <name type="scientific">Candidatus Daviesbacteria bacterium GW2011_GWA1_36_8</name>
    <dbReference type="NCBI Taxonomy" id="1618417"/>
    <lineage>
        <taxon>Bacteria</taxon>
        <taxon>Candidatus Daviesiibacteriota</taxon>
    </lineage>
</organism>
<evidence type="ECO:0000313" key="5">
    <source>
        <dbReference type="Proteomes" id="UP000034448"/>
    </source>
</evidence>
<dbReference type="InterPro" id="IPR017853">
    <property type="entry name" value="GH"/>
</dbReference>
<dbReference type="InterPro" id="IPR018247">
    <property type="entry name" value="EF_Hand_1_Ca_BS"/>
</dbReference>
<reference evidence="4 5" key="1">
    <citation type="journal article" date="2015" name="Nature">
        <title>rRNA introns, odd ribosomes, and small enigmatic genomes across a large radiation of phyla.</title>
        <authorList>
            <person name="Brown C.T."/>
            <person name="Hug L.A."/>
            <person name="Thomas B.C."/>
            <person name="Sharon I."/>
            <person name="Castelle C.J."/>
            <person name="Singh A."/>
            <person name="Wilkins M.J."/>
            <person name="Williams K.H."/>
            <person name="Banfield J.F."/>
        </authorList>
    </citation>
    <scope>NUCLEOTIDE SEQUENCE [LARGE SCALE GENOMIC DNA]</scope>
</reference>
<dbReference type="EMBL" id="LBSJ01000022">
    <property type="protein sequence ID" value="KKQ15130.1"/>
    <property type="molecule type" value="Genomic_DNA"/>
</dbReference>
<feature type="region of interest" description="Disordered" evidence="2">
    <location>
        <begin position="461"/>
        <end position="501"/>
    </location>
</feature>
<sequence>MLNQKGIVHLFLLVAIAGVLTFLVISSNAPLREGIFNILYPKPKSEAANPWDGVPDLPIDYNLSTEQWWANNPFNPDSPNSNTQINSPDPRIDVQAAHGGDIVAAYNALPATGGTLYLKPGNYNFGSLLVATKDNVHFLGETGATIRGTIRVICGTGPNNDWLDYGKFNLAVHQNQPGARECFTSRASNYYFKNIIFDGQGQPNELFYASAAKNVVFDGVTVRNFTTPCDTDPSCFPHGGNIECNAGCSNLWILNSRFEGREQFAVYFDGCHNCGIVNSTFNDNYRAGIGVFLTNDDFSYDLNNNNNQFDPDETRNANYIAFYKNNVDSVYTVVANSGKSMMFARNTIGGSVIPYRNTARCSQKYLPLPLYPKYTNTYDVVRDNVLGTGFSGNYGFMRIEETSHNVGCPVGDRLGTVGKYIVVNNTVNSAPGGYQFIEHEGNVEGPNVICGNMVNGSLSPQNTSTNCPTPPAGNGTPPPTPTPTQTPTPIPSPTVTPIPYQTPSGGISNVDYFPIGIFEDGNITSGNSADFTDMVNNLKSKGFDSVMFTNNSANRDEAMLSVSDNLTMNVFFAPYYEMHRNWYTTDVNPNPPAATIENARTAIYPLIDKVKNHPSVKGYLLYDEPGGTDDQNRIALAKQVVEERDPTRFSTPVLIGLNRAEPILDATKPEVMLIDVYPMGGANPACDYSMSGFGYTPATFGQFGFSDDDMVAYIRAVTRTKDPNIPLWVILQTHNWGDPGVDNGFYSLRKPSAAEVRAQNWMAIGEGATGIFWFIYTSQQGWTGLKDETNLMNEVSTLANRLNPLRGTLLGLKRNSTDQFSVSGPNNPYISTLVSADGSQKYAVAVNRESCSSNQNLTINSSLSGSLKDLETGQIYAQGASINFLPGDGKIFELVSGGKRGDLNGDGKIGVIDFSILLSKWNSSDTQADLNQDGKVGILDFSVLLSNWG</sequence>
<evidence type="ECO:0000256" key="3">
    <source>
        <dbReference type="SAM" id="Phobius"/>
    </source>
</evidence>
<dbReference type="Pfam" id="PF00404">
    <property type="entry name" value="Dockerin_1"/>
    <property type="match status" value="1"/>
</dbReference>
<evidence type="ECO:0000256" key="2">
    <source>
        <dbReference type="SAM" id="MobiDB-lite"/>
    </source>
</evidence>
<feature type="transmembrane region" description="Helical" evidence="3">
    <location>
        <begin position="7"/>
        <end position="25"/>
    </location>
</feature>
<comment type="caution">
    <text evidence="4">The sequence shown here is derived from an EMBL/GenBank/DDBJ whole genome shotgun (WGS) entry which is preliminary data.</text>
</comment>
<dbReference type="SUPFAM" id="SSF51126">
    <property type="entry name" value="Pectin lyase-like"/>
    <property type="match status" value="1"/>
</dbReference>
<dbReference type="GO" id="GO:0004553">
    <property type="term" value="F:hydrolase activity, hydrolyzing O-glycosyl compounds"/>
    <property type="evidence" value="ECO:0007669"/>
    <property type="project" value="InterPro"/>
</dbReference>
<keyword evidence="3" id="KW-0812">Transmembrane</keyword>
<protein>
    <recommendedName>
        <fullName evidence="1">Probable pectate lyase C</fullName>
    </recommendedName>
</protein>
<accession>A0A0G0FN53</accession>
<name>A0A0G0FN53_9BACT</name>
<keyword evidence="3" id="KW-1133">Transmembrane helix</keyword>
<dbReference type="Gene3D" id="3.20.20.80">
    <property type="entry name" value="Glycosidases"/>
    <property type="match status" value="1"/>
</dbReference>
<dbReference type="InterPro" id="IPR012334">
    <property type="entry name" value="Pectin_lyas_fold"/>
</dbReference>
<dbReference type="InterPro" id="IPR011050">
    <property type="entry name" value="Pectin_lyase_fold/virulence"/>
</dbReference>
<dbReference type="SUPFAM" id="SSF63446">
    <property type="entry name" value="Type I dockerin domain"/>
    <property type="match status" value="1"/>
</dbReference>
<dbReference type="PROSITE" id="PS00018">
    <property type="entry name" value="EF_HAND_1"/>
    <property type="match status" value="2"/>
</dbReference>